<dbReference type="GO" id="GO:0005829">
    <property type="term" value="C:cytosol"/>
    <property type="evidence" value="ECO:0007669"/>
    <property type="project" value="TreeGrafter"/>
</dbReference>
<keyword evidence="2" id="KW-1185">Reference proteome</keyword>
<evidence type="ECO:0000313" key="2">
    <source>
        <dbReference type="Proteomes" id="UP001314170"/>
    </source>
</evidence>
<sequence length="217" mass="24136">MIAKVRSCKTRDPLLGWLKLLLSRICLDEIHFPRLFSKSHYVGNSENGGEVDSSENPFSTEQTYLLNVLSKILSDRLREITIPHDFALSVFGILKKSVDSIDFASGGETGLPTGSAVVDVLGYLLTNLEDTNHTLLKCAMHGRDDVDEDSVDVDTLLYPGFLELPFGLLHDLETTAKIKKAMRQADSIEKTTAYNPKLCTYKGFRRDIVAVIDNCLP</sequence>
<accession>A0AAV1S985</accession>
<dbReference type="EMBL" id="CAWUPB010001173">
    <property type="protein sequence ID" value="CAK7347981.1"/>
    <property type="molecule type" value="Genomic_DNA"/>
</dbReference>
<dbReference type="AlphaFoldDB" id="A0AAV1S985"/>
<dbReference type="PANTHER" id="PTHR13255">
    <property type="entry name" value="ATAXIN-10"/>
    <property type="match status" value="1"/>
</dbReference>
<dbReference type="Proteomes" id="UP001314170">
    <property type="component" value="Unassembled WGS sequence"/>
</dbReference>
<gene>
    <name evidence="1" type="ORF">DCAF_LOCUS20672</name>
</gene>
<name>A0AAV1S985_9ROSI</name>
<protein>
    <submittedName>
        <fullName evidence="1">Uncharacterized protein</fullName>
    </submittedName>
</protein>
<dbReference type="InterPro" id="IPR051374">
    <property type="entry name" value="Ataxin-10/CTR86_families"/>
</dbReference>
<proteinExistence type="predicted"/>
<reference evidence="1 2" key="1">
    <citation type="submission" date="2024-01" db="EMBL/GenBank/DDBJ databases">
        <authorList>
            <person name="Waweru B."/>
        </authorList>
    </citation>
    <scope>NUCLEOTIDE SEQUENCE [LARGE SCALE GENOMIC DNA]</scope>
</reference>
<comment type="caution">
    <text evidence="1">The sequence shown here is derived from an EMBL/GenBank/DDBJ whole genome shotgun (WGS) entry which is preliminary data.</text>
</comment>
<evidence type="ECO:0000313" key="1">
    <source>
        <dbReference type="EMBL" id="CAK7347981.1"/>
    </source>
</evidence>
<organism evidence="1 2">
    <name type="scientific">Dovyalis caffra</name>
    <dbReference type="NCBI Taxonomy" id="77055"/>
    <lineage>
        <taxon>Eukaryota</taxon>
        <taxon>Viridiplantae</taxon>
        <taxon>Streptophyta</taxon>
        <taxon>Embryophyta</taxon>
        <taxon>Tracheophyta</taxon>
        <taxon>Spermatophyta</taxon>
        <taxon>Magnoliopsida</taxon>
        <taxon>eudicotyledons</taxon>
        <taxon>Gunneridae</taxon>
        <taxon>Pentapetalae</taxon>
        <taxon>rosids</taxon>
        <taxon>fabids</taxon>
        <taxon>Malpighiales</taxon>
        <taxon>Salicaceae</taxon>
        <taxon>Flacourtieae</taxon>
        <taxon>Dovyalis</taxon>
    </lineage>
</organism>
<dbReference type="PANTHER" id="PTHR13255:SF0">
    <property type="entry name" value="ATAXIN-10"/>
    <property type="match status" value="1"/>
</dbReference>